<keyword evidence="2" id="KW-1185">Reference proteome</keyword>
<dbReference type="EMBL" id="JBGMDY010000006">
    <property type="protein sequence ID" value="KAL2330263.1"/>
    <property type="molecule type" value="Genomic_DNA"/>
</dbReference>
<gene>
    <name evidence="1" type="ORF">Fmac_017844</name>
</gene>
<accession>A0ABD1M388</accession>
<reference evidence="1 2" key="1">
    <citation type="submission" date="2024-08" db="EMBL/GenBank/DDBJ databases">
        <title>Insights into the chromosomal genome structure of Flemingia macrophylla.</title>
        <authorList>
            <person name="Ding Y."/>
            <person name="Zhao Y."/>
            <person name="Bi W."/>
            <person name="Wu M."/>
            <person name="Zhao G."/>
            <person name="Gong Y."/>
            <person name="Li W."/>
            <person name="Zhang P."/>
        </authorList>
    </citation>
    <scope>NUCLEOTIDE SEQUENCE [LARGE SCALE GENOMIC DNA]</scope>
    <source>
        <strain evidence="1">DYQJB</strain>
        <tissue evidence="1">Leaf</tissue>
    </source>
</reference>
<name>A0ABD1M388_9FABA</name>
<dbReference type="PANTHER" id="PTHR22746:SF10">
    <property type="entry name" value="GUANINE NUCLEOTIDE EXCHANGE FACTOR SUBUNIT RIC1"/>
    <property type="match status" value="1"/>
</dbReference>
<protein>
    <submittedName>
        <fullName evidence="1">Uncharacterized protein</fullName>
    </submittedName>
</protein>
<evidence type="ECO:0000313" key="1">
    <source>
        <dbReference type="EMBL" id="KAL2330263.1"/>
    </source>
</evidence>
<dbReference type="PANTHER" id="PTHR22746">
    <property type="entry name" value="RAB6A-GEF COMPLEX PARTNER PROTEIN 1"/>
    <property type="match status" value="1"/>
</dbReference>
<dbReference type="Proteomes" id="UP001603857">
    <property type="component" value="Unassembled WGS sequence"/>
</dbReference>
<comment type="caution">
    <text evidence="1">The sequence shown here is derived from an EMBL/GenBank/DDBJ whole genome shotgun (WGS) entry which is preliminary data.</text>
</comment>
<evidence type="ECO:0000313" key="2">
    <source>
        <dbReference type="Proteomes" id="UP001603857"/>
    </source>
</evidence>
<proteinExistence type="predicted"/>
<sequence>MNHYMSLLGSWYCFETLGLFILAKVIYFVQEIMAFSFFLTIFFDPQVGFLLRSGREYDQASTDSDKLSPRFLGYFLFRSSERNQSFDKSSSFKEQSAHVTSVRNILENHASYLMSGKELSKLVAFVKGTQSA</sequence>
<organism evidence="1 2">
    <name type="scientific">Flemingia macrophylla</name>
    <dbReference type="NCBI Taxonomy" id="520843"/>
    <lineage>
        <taxon>Eukaryota</taxon>
        <taxon>Viridiplantae</taxon>
        <taxon>Streptophyta</taxon>
        <taxon>Embryophyta</taxon>
        <taxon>Tracheophyta</taxon>
        <taxon>Spermatophyta</taxon>
        <taxon>Magnoliopsida</taxon>
        <taxon>eudicotyledons</taxon>
        <taxon>Gunneridae</taxon>
        <taxon>Pentapetalae</taxon>
        <taxon>rosids</taxon>
        <taxon>fabids</taxon>
        <taxon>Fabales</taxon>
        <taxon>Fabaceae</taxon>
        <taxon>Papilionoideae</taxon>
        <taxon>50 kb inversion clade</taxon>
        <taxon>NPAAA clade</taxon>
        <taxon>indigoferoid/millettioid clade</taxon>
        <taxon>Phaseoleae</taxon>
        <taxon>Flemingia</taxon>
    </lineage>
</organism>
<dbReference type="InterPro" id="IPR040096">
    <property type="entry name" value="Ric1"/>
</dbReference>
<dbReference type="AlphaFoldDB" id="A0ABD1M388"/>